<dbReference type="Gene3D" id="2.60.120.560">
    <property type="entry name" value="Exo-inulinase, domain 1"/>
    <property type="match status" value="1"/>
</dbReference>
<accession>A0ABR6W9J1</accession>
<dbReference type="RefSeq" id="WP_317171185.1">
    <property type="nucleotide sequence ID" value="NZ_VFIA01000017.1"/>
</dbReference>
<dbReference type="Pfam" id="PF06439">
    <property type="entry name" value="3keto-disac_hyd"/>
    <property type="match status" value="1"/>
</dbReference>
<sequence>MNTSRPQLLFSAFLFLIALAVPLQTKAQKAPAKEEWLQLFNGKDLTGWDTKIAGYPLNENVGNTFRVENGMLRIAYDQYGRFDKKYGHLYYNKPFSHYILKFEYRFTGNQVPGGDTWNVRNSGVMIHSQSAASMGLKQDFPISLEVQVLGGLGKGARPTANLCTPGTQVYMAGKLTTAHCIESSSKTYDGDQWVAVEVVVLGDSIRHLINGETVLAYQKAQIGGGYVSKDYDFVQANVPNPQEWAKKDGTPLASGYIALQSESHPIDFRHIELLNLKGCMDPKATNYKLHYTESDKSQCVYKR</sequence>
<dbReference type="EMBL" id="VFIA01000017">
    <property type="protein sequence ID" value="MBC3792582.1"/>
    <property type="molecule type" value="Genomic_DNA"/>
</dbReference>
<proteinExistence type="predicted"/>
<evidence type="ECO:0000313" key="3">
    <source>
        <dbReference type="EMBL" id="MBC3792582.1"/>
    </source>
</evidence>
<evidence type="ECO:0000256" key="1">
    <source>
        <dbReference type="SAM" id="SignalP"/>
    </source>
</evidence>
<gene>
    <name evidence="3" type="ORF">FH603_3096</name>
</gene>
<reference evidence="3 4" key="1">
    <citation type="submission" date="2019-06" db="EMBL/GenBank/DDBJ databases">
        <title>Spirosoma utsteinense sp. nov. isolated from Antarctic ice-free soils.</title>
        <authorList>
            <person name="Tahon G."/>
        </authorList>
    </citation>
    <scope>NUCLEOTIDE SEQUENCE [LARGE SCALE GENOMIC DNA]</scope>
    <source>
        <strain evidence="3 4">LMG 31447</strain>
    </source>
</reference>
<feature type="domain" description="3-keto-alpha-glucoside-1,2-lyase/3-keto-2-hydroxy-glucal hydratase" evidence="2">
    <location>
        <begin position="35"/>
        <end position="273"/>
    </location>
</feature>
<feature type="chain" id="PRO_5045046163" description="3-keto-alpha-glucoside-1,2-lyase/3-keto-2-hydroxy-glucal hydratase domain-containing protein" evidence="1">
    <location>
        <begin position="21"/>
        <end position="303"/>
    </location>
</feature>
<protein>
    <recommendedName>
        <fullName evidence="2">3-keto-alpha-glucoside-1,2-lyase/3-keto-2-hydroxy-glucal hydratase domain-containing protein</fullName>
    </recommendedName>
</protein>
<evidence type="ECO:0000259" key="2">
    <source>
        <dbReference type="Pfam" id="PF06439"/>
    </source>
</evidence>
<name>A0ABR6W9J1_9BACT</name>
<comment type="caution">
    <text evidence="3">The sequence shown here is derived from an EMBL/GenBank/DDBJ whole genome shotgun (WGS) entry which is preliminary data.</text>
</comment>
<keyword evidence="4" id="KW-1185">Reference proteome</keyword>
<keyword evidence="1" id="KW-0732">Signal</keyword>
<dbReference type="Proteomes" id="UP000700732">
    <property type="component" value="Unassembled WGS sequence"/>
</dbReference>
<organism evidence="3 4">
    <name type="scientific">Spirosoma utsteinense</name>
    <dbReference type="NCBI Taxonomy" id="2585773"/>
    <lineage>
        <taxon>Bacteria</taxon>
        <taxon>Pseudomonadati</taxon>
        <taxon>Bacteroidota</taxon>
        <taxon>Cytophagia</taxon>
        <taxon>Cytophagales</taxon>
        <taxon>Cytophagaceae</taxon>
        <taxon>Spirosoma</taxon>
    </lineage>
</organism>
<dbReference type="InterPro" id="IPR010496">
    <property type="entry name" value="AL/BT2_dom"/>
</dbReference>
<feature type="signal peptide" evidence="1">
    <location>
        <begin position="1"/>
        <end position="20"/>
    </location>
</feature>
<evidence type="ECO:0000313" key="4">
    <source>
        <dbReference type="Proteomes" id="UP000700732"/>
    </source>
</evidence>